<reference evidence="2 3" key="1">
    <citation type="submission" date="2020-12" db="EMBL/GenBank/DDBJ databases">
        <title>Whole genome sequencing and de novo assembly of Staphylococcus pseudintermedius: a novel pangenome approach to unravel pathogenesis of canine pyoderma.</title>
        <authorList>
            <person name="Ferrer L."/>
            <person name="Perez D."/>
            <person name="Fonticoba R."/>
            <person name="Vines J."/>
            <person name="Fabregas N."/>
            <person name="Madronero S."/>
            <person name="Meroni G."/>
            <person name="Martino P."/>
            <person name="Martinez S."/>
            <person name="Cusco A."/>
            <person name="Migura L."/>
            <person name="Francino O."/>
        </authorList>
    </citation>
    <scope>NUCLEOTIDE SEQUENCE [LARGE SCALE GENOMIC DNA]</scope>
    <source>
        <strain evidence="2 3">HSP080</strain>
    </source>
</reference>
<dbReference type="AlphaFoldDB" id="A0A7T7SVR6"/>
<feature type="transmembrane region" description="Helical" evidence="1">
    <location>
        <begin position="47"/>
        <end position="70"/>
    </location>
</feature>
<feature type="transmembrane region" description="Helical" evidence="1">
    <location>
        <begin position="210"/>
        <end position="230"/>
    </location>
</feature>
<proteinExistence type="predicted"/>
<name>A0A7T7SVR6_STAPS</name>
<feature type="transmembrane region" description="Helical" evidence="1">
    <location>
        <begin position="153"/>
        <end position="173"/>
    </location>
</feature>
<dbReference type="EMBL" id="CP066884">
    <property type="protein sequence ID" value="QQM97876.1"/>
    <property type="molecule type" value="Genomic_DNA"/>
</dbReference>
<feature type="transmembrane region" description="Helical" evidence="1">
    <location>
        <begin position="12"/>
        <end position="35"/>
    </location>
</feature>
<organism evidence="2 3">
    <name type="scientific">Staphylococcus pseudintermedius</name>
    <dbReference type="NCBI Taxonomy" id="283734"/>
    <lineage>
        <taxon>Bacteria</taxon>
        <taxon>Bacillati</taxon>
        <taxon>Bacillota</taxon>
        <taxon>Bacilli</taxon>
        <taxon>Bacillales</taxon>
        <taxon>Staphylococcaceae</taxon>
        <taxon>Staphylococcus</taxon>
        <taxon>Staphylococcus intermedius group</taxon>
    </lineage>
</organism>
<evidence type="ECO:0000313" key="2">
    <source>
        <dbReference type="EMBL" id="QQM97876.1"/>
    </source>
</evidence>
<keyword evidence="1" id="KW-1133">Transmembrane helix</keyword>
<feature type="transmembrane region" description="Helical" evidence="1">
    <location>
        <begin position="99"/>
        <end position="119"/>
    </location>
</feature>
<keyword evidence="1" id="KW-0472">Membrane</keyword>
<evidence type="ECO:0000313" key="3">
    <source>
        <dbReference type="Proteomes" id="UP000595859"/>
    </source>
</evidence>
<accession>A0A7T7SVR6</accession>
<evidence type="ECO:0000256" key="1">
    <source>
        <dbReference type="SAM" id="Phobius"/>
    </source>
</evidence>
<keyword evidence="1" id="KW-0812">Transmembrane</keyword>
<dbReference type="Proteomes" id="UP000595859">
    <property type="component" value="Chromosome"/>
</dbReference>
<gene>
    <name evidence="2" type="ORF">JGZ15_10535</name>
</gene>
<dbReference type="GeneID" id="93824403"/>
<feature type="transmembrane region" description="Helical" evidence="1">
    <location>
        <begin position="125"/>
        <end position="146"/>
    </location>
</feature>
<protein>
    <submittedName>
        <fullName evidence="2">Peptide ABC transporter permease</fullName>
    </submittedName>
</protein>
<sequence length="240" mass="27569">MKLEFKKSISNKILMTLSILFVFSFLLGYFLPVGIDKVTNLDYPKYFFSAYTVLTEFGFLLFSFIISYFINKEYSNKSLLFYKLIKENIYSFFYKKASILFLESLAIIVVGITIISMVFSDFSHYFFLIIMFLLVVLQYILVVGTISIVSPNVLISIGLSIVYWIASIILVAINKEMFGFLAPFEASNSMYVSVEKVLNGEIPTINLHDVLTIALFFTFVFIVNFIVLGLSKKRWLKLGL</sequence>
<dbReference type="RefSeq" id="WP_014614713.1">
    <property type="nucleotide sequence ID" value="NZ_AP019372.1"/>
</dbReference>